<dbReference type="PANTHER" id="PTHR43765:SF2">
    <property type="entry name" value="2-DEHYDROPANTOATE 2-REDUCTASE"/>
    <property type="match status" value="1"/>
</dbReference>
<dbReference type="UniPathway" id="UPA00028">
    <property type="reaction ID" value="UER00004"/>
</dbReference>
<evidence type="ECO:0000256" key="10">
    <source>
        <dbReference type="ARBA" id="ARBA00048793"/>
    </source>
</evidence>
<evidence type="ECO:0000256" key="6">
    <source>
        <dbReference type="ARBA" id="ARBA00022655"/>
    </source>
</evidence>
<evidence type="ECO:0000256" key="3">
    <source>
        <dbReference type="ARBA" id="ARBA00007870"/>
    </source>
</evidence>
<evidence type="ECO:0000313" key="15">
    <source>
        <dbReference type="Proteomes" id="UP000185746"/>
    </source>
</evidence>
<evidence type="ECO:0000259" key="13">
    <source>
        <dbReference type="Pfam" id="PF08546"/>
    </source>
</evidence>
<dbReference type="Proteomes" id="UP000185746">
    <property type="component" value="Chromosome"/>
</dbReference>
<comment type="pathway">
    <text evidence="2 11">Cofactor biosynthesis; (R)-pantothenate biosynthesis; (R)-pantoate from 3-methyl-2-oxobutanoate: step 2/2.</text>
</comment>
<evidence type="ECO:0000256" key="8">
    <source>
        <dbReference type="ARBA" id="ARBA00023002"/>
    </source>
</evidence>
<keyword evidence="7 11" id="KW-0521">NADP</keyword>
<dbReference type="GO" id="GO:0005737">
    <property type="term" value="C:cytoplasm"/>
    <property type="evidence" value="ECO:0007669"/>
    <property type="project" value="TreeGrafter"/>
</dbReference>
<reference evidence="14 15" key="1">
    <citation type="submission" date="2016-09" db="EMBL/GenBank/DDBJ databases">
        <title>Complete genome sequence of the Lysinibacillus sphaericus LMG 22257, a specie of Bacillus with ureolytic activity that can effectively biodeposit calcium carbonate.</title>
        <authorList>
            <person name="Yan W."/>
        </authorList>
    </citation>
    <scope>NUCLEOTIDE SEQUENCE [LARGE SCALE GENOMIC DNA]</scope>
    <source>
        <strain evidence="14 15">LMG 22257</strain>
    </source>
</reference>
<evidence type="ECO:0000256" key="11">
    <source>
        <dbReference type="RuleBase" id="RU362068"/>
    </source>
</evidence>
<dbReference type="Gene3D" id="1.10.1040.10">
    <property type="entry name" value="N-(1-d-carboxylethyl)-l-norvaline Dehydrogenase, domain 2"/>
    <property type="match status" value="1"/>
</dbReference>
<evidence type="ECO:0000313" key="14">
    <source>
        <dbReference type="EMBL" id="AOV08354.1"/>
    </source>
</evidence>
<dbReference type="GO" id="GO:0008677">
    <property type="term" value="F:2-dehydropantoate 2-reductase activity"/>
    <property type="evidence" value="ECO:0007669"/>
    <property type="project" value="UniProtKB-EC"/>
</dbReference>
<gene>
    <name evidence="14" type="ORF">BI350_12960</name>
</gene>
<dbReference type="AlphaFoldDB" id="A0A1D8JI47"/>
<dbReference type="SUPFAM" id="SSF51735">
    <property type="entry name" value="NAD(P)-binding Rossmann-fold domains"/>
    <property type="match status" value="1"/>
</dbReference>
<dbReference type="InterPro" id="IPR013332">
    <property type="entry name" value="KPR_N"/>
</dbReference>
<comment type="similarity">
    <text evidence="3 11">Belongs to the ketopantoate reductase family.</text>
</comment>
<dbReference type="Pfam" id="PF08546">
    <property type="entry name" value="ApbA_C"/>
    <property type="match status" value="1"/>
</dbReference>
<dbReference type="InterPro" id="IPR013752">
    <property type="entry name" value="KPA_reductase"/>
</dbReference>
<comment type="function">
    <text evidence="1 11">Catalyzes the NADPH-dependent reduction of ketopantoate into pantoic acid.</text>
</comment>
<dbReference type="PANTHER" id="PTHR43765">
    <property type="entry name" value="2-DEHYDROPANTOATE 2-REDUCTASE-RELATED"/>
    <property type="match status" value="1"/>
</dbReference>
<evidence type="ECO:0000256" key="2">
    <source>
        <dbReference type="ARBA" id="ARBA00004994"/>
    </source>
</evidence>
<keyword evidence="15" id="KW-1185">Reference proteome</keyword>
<accession>A0A1D8JI47</accession>
<dbReference type="InterPro" id="IPR008927">
    <property type="entry name" value="6-PGluconate_DH-like_C_sf"/>
</dbReference>
<evidence type="ECO:0000256" key="4">
    <source>
        <dbReference type="ARBA" id="ARBA00013014"/>
    </source>
</evidence>
<dbReference type="InterPro" id="IPR036291">
    <property type="entry name" value="NAD(P)-bd_dom_sf"/>
</dbReference>
<dbReference type="NCBIfam" id="TIGR00745">
    <property type="entry name" value="apbA_panE"/>
    <property type="match status" value="1"/>
</dbReference>
<evidence type="ECO:0000259" key="12">
    <source>
        <dbReference type="Pfam" id="PF02558"/>
    </source>
</evidence>
<evidence type="ECO:0000256" key="1">
    <source>
        <dbReference type="ARBA" id="ARBA00002919"/>
    </source>
</evidence>
<keyword evidence="6 11" id="KW-0566">Pantothenate biosynthesis</keyword>
<keyword evidence="8 11" id="KW-0560">Oxidoreductase</keyword>
<comment type="catalytic activity">
    <reaction evidence="10 11">
        <text>(R)-pantoate + NADP(+) = 2-dehydropantoate + NADPH + H(+)</text>
        <dbReference type="Rhea" id="RHEA:16233"/>
        <dbReference type="ChEBI" id="CHEBI:11561"/>
        <dbReference type="ChEBI" id="CHEBI:15378"/>
        <dbReference type="ChEBI" id="CHEBI:15980"/>
        <dbReference type="ChEBI" id="CHEBI:57783"/>
        <dbReference type="ChEBI" id="CHEBI:58349"/>
        <dbReference type="EC" id="1.1.1.169"/>
    </reaction>
</comment>
<dbReference type="RefSeq" id="WP_075528511.1">
    <property type="nucleotide sequence ID" value="NZ_CP017560.1"/>
</dbReference>
<dbReference type="InterPro" id="IPR003710">
    <property type="entry name" value="ApbA"/>
</dbReference>
<evidence type="ECO:0000256" key="9">
    <source>
        <dbReference type="ARBA" id="ARBA00032024"/>
    </source>
</evidence>
<dbReference type="EMBL" id="CP017560">
    <property type="protein sequence ID" value="AOV08354.1"/>
    <property type="molecule type" value="Genomic_DNA"/>
</dbReference>
<feature type="domain" description="Ketopantoate reductase C-terminal" evidence="13">
    <location>
        <begin position="176"/>
        <end position="285"/>
    </location>
</feature>
<feature type="domain" description="Ketopantoate reductase N-terminal" evidence="12">
    <location>
        <begin position="3"/>
        <end position="148"/>
    </location>
</feature>
<dbReference type="Gene3D" id="3.40.50.720">
    <property type="entry name" value="NAD(P)-binding Rossmann-like Domain"/>
    <property type="match status" value="1"/>
</dbReference>
<dbReference type="Pfam" id="PF02558">
    <property type="entry name" value="ApbA"/>
    <property type="match status" value="1"/>
</dbReference>
<evidence type="ECO:0000256" key="5">
    <source>
        <dbReference type="ARBA" id="ARBA00019465"/>
    </source>
</evidence>
<sequence length="301" mass="33336">MDIAVVGAGSIGMLMGSYLSESGLDVTMIVRCDEQKERINNEGICRINEDGTESVVAVKAVTGLMEAATAKLVLIAVKYSDLKAVLNELREKEIKTPLLFIQNGIGHFNLVEESESPHVAFATVEHGAFKSDHRTVKHNGVGKVTIGEGFGDKSKFNMIEQADNDRFPVIRHANGEQILLRKVLINCLINPLTTILGITNGELLTNPYGHQLMKELYDELIKAFPEMRKELPFSAVESVCRNTARNHSSMLTDRLARRPMEIETIVSATIQKAQLTQRDLPLLKTYESILFAFDEQVAPNG</sequence>
<dbReference type="InterPro" id="IPR050838">
    <property type="entry name" value="Ketopantoate_reductase"/>
</dbReference>
<dbReference type="InterPro" id="IPR013328">
    <property type="entry name" value="6PGD_dom2"/>
</dbReference>
<evidence type="ECO:0000256" key="7">
    <source>
        <dbReference type="ARBA" id="ARBA00022857"/>
    </source>
</evidence>
<dbReference type="KEGG" id="surl:BI350_12960"/>
<dbReference type="GO" id="GO:0015940">
    <property type="term" value="P:pantothenate biosynthetic process"/>
    <property type="evidence" value="ECO:0007669"/>
    <property type="project" value="UniProtKB-UniPathway"/>
</dbReference>
<organism evidence="14 15">
    <name type="scientific">Sporosarcina ureilytica</name>
    <dbReference type="NCBI Taxonomy" id="298596"/>
    <lineage>
        <taxon>Bacteria</taxon>
        <taxon>Bacillati</taxon>
        <taxon>Bacillota</taxon>
        <taxon>Bacilli</taxon>
        <taxon>Bacillales</taxon>
        <taxon>Caryophanaceae</taxon>
        <taxon>Sporosarcina</taxon>
    </lineage>
</organism>
<protein>
    <recommendedName>
        <fullName evidence="5 11">2-dehydropantoate 2-reductase</fullName>
        <ecNumber evidence="4 11">1.1.1.169</ecNumber>
    </recommendedName>
    <alternativeName>
        <fullName evidence="9 11">Ketopantoate reductase</fullName>
    </alternativeName>
</protein>
<dbReference type="EC" id="1.1.1.169" evidence="4 11"/>
<proteinExistence type="inferred from homology"/>
<dbReference type="SUPFAM" id="SSF48179">
    <property type="entry name" value="6-phosphogluconate dehydrogenase C-terminal domain-like"/>
    <property type="match status" value="1"/>
</dbReference>
<name>A0A1D8JI47_9BACL</name>
<dbReference type="GO" id="GO:0050661">
    <property type="term" value="F:NADP binding"/>
    <property type="evidence" value="ECO:0007669"/>
    <property type="project" value="TreeGrafter"/>
</dbReference>